<feature type="compositionally biased region" description="Low complexity" evidence="1">
    <location>
        <begin position="285"/>
        <end position="296"/>
    </location>
</feature>
<sequence length="538" mass="57550">MTKRPGRIEHRPQADDDIAEEMMSDSDAGHRQRRTRRRNQSSDYEMGMSSSVERSTSMEPAWADDMSNVDAGSSQHGSNRPVHRVAGTPRGDEEQDDVNGEGLPHREQREGMPSTMPTPTLSDDFSSVAPQVDDTDMRASSADSTPPMPAPNQDAFEIAALKRQVEQLSLALKQRSVSEQRQQQQLANLYVTHRDRRMQGGVLPAINTGLPTPSTSRATSTVGPRRSPNAAGQSYSASMVGPAPSTQLPQPPVRFHSPPTSPLAQMLAAQYQQHYPSTPSHLGSRSRTTARSSIARPKGAAGSPITDEFANAWHMEDPGMLSSGDSSTLSHVDPSAMRRHSMVSVDSMTRGGPEVPTRTASVAHGQYNPRGGGTSGGVAGSFVQRLARSGPMRSPSLSTLSASTHQGGDTPYGTTTSARRGRSPALSAFHYNVTAPYSEAHRERSRASGAVSVSSHSHSQSSDPHADVRWSPETIGAQKRKKGASVARFILGAASARRTDGSSITEPKPAGSKMKQGPGRGRVYIAPSKKVSPSTQQL</sequence>
<dbReference type="EMBL" id="CCYA01000192">
    <property type="protein sequence ID" value="CEH12949.1"/>
    <property type="molecule type" value="Genomic_DNA"/>
</dbReference>
<evidence type="ECO:0000313" key="2">
    <source>
        <dbReference type="EMBL" id="CEH12949.1"/>
    </source>
</evidence>
<protein>
    <submittedName>
        <fullName evidence="2">Uncharacterized protein</fullName>
    </submittedName>
</protein>
<feature type="compositionally biased region" description="Basic and acidic residues" evidence="1">
    <location>
        <begin position="1"/>
        <end position="14"/>
    </location>
</feature>
<feature type="compositionally biased region" description="Acidic residues" evidence="1">
    <location>
        <begin position="15"/>
        <end position="24"/>
    </location>
</feature>
<feature type="region of interest" description="Disordered" evidence="1">
    <location>
        <begin position="203"/>
        <end position="249"/>
    </location>
</feature>
<accession>A0A0P1BBB3</accession>
<feature type="compositionally biased region" description="Low complexity" evidence="1">
    <location>
        <begin position="447"/>
        <end position="462"/>
    </location>
</feature>
<proteinExistence type="predicted"/>
<feature type="compositionally biased region" description="Polar residues" evidence="1">
    <location>
        <begin position="395"/>
        <end position="418"/>
    </location>
</feature>
<name>A0A0P1BBB3_9BASI</name>
<dbReference type="OrthoDB" id="10388141at2759"/>
<feature type="compositionally biased region" description="Polar residues" evidence="1">
    <location>
        <begin position="48"/>
        <end position="58"/>
    </location>
</feature>
<evidence type="ECO:0000313" key="3">
    <source>
        <dbReference type="Proteomes" id="UP000054845"/>
    </source>
</evidence>
<feature type="compositionally biased region" description="Polar residues" evidence="1">
    <location>
        <begin position="209"/>
        <end position="222"/>
    </location>
</feature>
<feature type="compositionally biased region" description="Polar residues" evidence="1">
    <location>
        <begin position="115"/>
        <end position="129"/>
    </location>
</feature>
<dbReference type="Proteomes" id="UP000054845">
    <property type="component" value="Unassembled WGS sequence"/>
</dbReference>
<feature type="region of interest" description="Disordered" evidence="1">
    <location>
        <begin position="389"/>
        <end position="427"/>
    </location>
</feature>
<dbReference type="AlphaFoldDB" id="A0A0P1BBB3"/>
<organism evidence="2 3">
    <name type="scientific">Ceraceosorus bombacis</name>
    <dbReference type="NCBI Taxonomy" id="401625"/>
    <lineage>
        <taxon>Eukaryota</taxon>
        <taxon>Fungi</taxon>
        <taxon>Dikarya</taxon>
        <taxon>Basidiomycota</taxon>
        <taxon>Ustilaginomycotina</taxon>
        <taxon>Exobasidiomycetes</taxon>
        <taxon>Ceraceosorales</taxon>
        <taxon>Ceraceosoraceae</taxon>
        <taxon>Ceraceosorus</taxon>
    </lineage>
</organism>
<feature type="region of interest" description="Disordered" evidence="1">
    <location>
        <begin position="493"/>
        <end position="538"/>
    </location>
</feature>
<evidence type="ECO:0000256" key="1">
    <source>
        <dbReference type="SAM" id="MobiDB-lite"/>
    </source>
</evidence>
<feature type="region of interest" description="Disordered" evidence="1">
    <location>
        <begin position="275"/>
        <end position="303"/>
    </location>
</feature>
<feature type="region of interest" description="Disordered" evidence="1">
    <location>
        <begin position="1"/>
        <end position="152"/>
    </location>
</feature>
<reference evidence="2 3" key="1">
    <citation type="submission" date="2014-09" db="EMBL/GenBank/DDBJ databases">
        <authorList>
            <person name="Magalhaes I.L.F."/>
            <person name="Oliveira U."/>
            <person name="Santos F.R."/>
            <person name="Vidigal T.H.D.A."/>
            <person name="Brescovit A.D."/>
            <person name="Santos A.J."/>
        </authorList>
    </citation>
    <scope>NUCLEOTIDE SEQUENCE [LARGE SCALE GENOMIC DNA]</scope>
</reference>
<keyword evidence="3" id="KW-1185">Reference proteome</keyword>
<feature type="region of interest" description="Disordered" evidence="1">
    <location>
        <begin position="440"/>
        <end position="469"/>
    </location>
</feature>